<dbReference type="GO" id="GO:0003677">
    <property type="term" value="F:DNA binding"/>
    <property type="evidence" value="ECO:0007669"/>
    <property type="project" value="InterPro"/>
</dbReference>
<dbReference type="InterPro" id="IPR002514">
    <property type="entry name" value="Transposase_8"/>
</dbReference>
<keyword evidence="3" id="KW-1185">Reference proteome</keyword>
<reference evidence="2 3" key="1">
    <citation type="submission" date="2019-08" db="EMBL/GenBank/DDBJ databases">
        <title>In-depth cultivation of the pig gut microbiome towards novel bacterial diversity and tailored functional studies.</title>
        <authorList>
            <person name="Wylensek D."/>
            <person name="Hitch T.C.A."/>
            <person name="Clavel T."/>
        </authorList>
    </citation>
    <scope>NUCLEOTIDE SEQUENCE [LARGE SCALE GENOMIC DNA]</scope>
    <source>
        <strain evidence="2 3">WCA-MUC-591-APC-3H</strain>
    </source>
</reference>
<organism evidence="2 3">
    <name type="scientific">Hornefia butyriciproducens</name>
    <dbReference type="NCBI Taxonomy" id="2652293"/>
    <lineage>
        <taxon>Bacteria</taxon>
        <taxon>Bacillati</taxon>
        <taxon>Bacillota</taxon>
        <taxon>Clostridia</taxon>
        <taxon>Peptostreptococcales</taxon>
        <taxon>Anaerovoracaceae</taxon>
        <taxon>Hornefia</taxon>
    </lineage>
</organism>
<dbReference type="SUPFAM" id="SSF46689">
    <property type="entry name" value="Homeodomain-like"/>
    <property type="match status" value="1"/>
</dbReference>
<gene>
    <name evidence="2" type="ORF">FYJ64_01865</name>
</gene>
<comment type="caution">
    <text evidence="2">The sequence shown here is derived from an EMBL/GenBank/DDBJ whole genome shotgun (WGS) entry which is preliminary data.</text>
</comment>
<dbReference type="Gene3D" id="1.10.10.60">
    <property type="entry name" value="Homeodomain-like"/>
    <property type="match status" value="1"/>
</dbReference>
<dbReference type="Pfam" id="PF01527">
    <property type="entry name" value="HTH_Tnp_1"/>
    <property type="match status" value="1"/>
</dbReference>
<evidence type="ECO:0000256" key="1">
    <source>
        <dbReference type="SAM" id="Coils"/>
    </source>
</evidence>
<dbReference type="InterPro" id="IPR009057">
    <property type="entry name" value="Homeodomain-like_sf"/>
</dbReference>
<dbReference type="GO" id="GO:0006313">
    <property type="term" value="P:DNA transposition"/>
    <property type="evidence" value="ECO:0007669"/>
    <property type="project" value="InterPro"/>
</dbReference>
<dbReference type="RefSeq" id="WP_154573551.1">
    <property type="nucleotide sequence ID" value="NZ_VUMZ01000001.1"/>
</dbReference>
<accession>A0A6L5Y318</accession>
<feature type="coiled-coil region" evidence="1">
    <location>
        <begin position="59"/>
        <end position="86"/>
    </location>
</feature>
<keyword evidence="1" id="KW-0175">Coiled coil</keyword>
<sequence length="96" mass="11158">MKYDKEFKLRALELADEIGVKAAAEQLGIKYYTLADWRRQRKAHGKESFVGSGNKMIPLSEKDRRIKELEAELRETRQANDILKEALGFFAQSRKK</sequence>
<dbReference type="Proteomes" id="UP000474676">
    <property type="component" value="Unassembled WGS sequence"/>
</dbReference>
<dbReference type="GeneID" id="303114059"/>
<dbReference type="EMBL" id="VUMZ01000001">
    <property type="protein sequence ID" value="MST51076.1"/>
    <property type="molecule type" value="Genomic_DNA"/>
</dbReference>
<protein>
    <submittedName>
        <fullName evidence="2">Transposase</fullName>
    </submittedName>
</protein>
<evidence type="ECO:0000313" key="2">
    <source>
        <dbReference type="EMBL" id="MST51076.1"/>
    </source>
</evidence>
<dbReference type="AlphaFoldDB" id="A0A6L5Y318"/>
<evidence type="ECO:0000313" key="3">
    <source>
        <dbReference type="Proteomes" id="UP000474676"/>
    </source>
</evidence>
<proteinExistence type="predicted"/>
<dbReference type="GO" id="GO:0004803">
    <property type="term" value="F:transposase activity"/>
    <property type="evidence" value="ECO:0007669"/>
    <property type="project" value="InterPro"/>
</dbReference>
<name>A0A6L5Y318_9FIRM</name>